<keyword evidence="2" id="KW-1185">Reference proteome</keyword>
<protein>
    <recommendedName>
        <fullName evidence="3">Phage tail protein</fullName>
    </recommendedName>
</protein>
<dbReference type="EMBL" id="MKGQ01000038">
    <property type="protein sequence ID" value="OKP00191.1"/>
    <property type="molecule type" value="Genomic_DNA"/>
</dbReference>
<dbReference type="STRING" id="1873482.Xedl_03387"/>
<name>A0A1Q5TJ00_9GAMM</name>
<dbReference type="RefSeq" id="WP_074024943.1">
    <property type="nucleotide sequence ID" value="NZ_CAWNAG010000145.1"/>
</dbReference>
<dbReference type="OrthoDB" id="6631641at2"/>
<organism evidence="1 2">
    <name type="scientific">Xenorhabdus eapokensis</name>
    <dbReference type="NCBI Taxonomy" id="1873482"/>
    <lineage>
        <taxon>Bacteria</taxon>
        <taxon>Pseudomonadati</taxon>
        <taxon>Pseudomonadota</taxon>
        <taxon>Gammaproteobacteria</taxon>
        <taxon>Enterobacterales</taxon>
        <taxon>Morganellaceae</taxon>
        <taxon>Xenorhabdus</taxon>
    </lineage>
</organism>
<evidence type="ECO:0000313" key="1">
    <source>
        <dbReference type="EMBL" id="OKP00191.1"/>
    </source>
</evidence>
<accession>A0A1Q5TJ00</accession>
<proteinExistence type="predicted"/>
<evidence type="ECO:0008006" key="3">
    <source>
        <dbReference type="Google" id="ProtNLM"/>
    </source>
</evidence>
<dbReference type="AlphaFoldDB" id="A0A1Q5TJ00"/>
<gene>
    <name evidence="1" type="ORF">Xedl_03387</name>
</gene>
<reference evidence="1 2" key="1">
    <citation type="submission" date="2016-09" db="EMBL/GenBank/DDBJ databases">
        <title>Xenorhabdus thuongxuanensis sp. nov. and Xenorhabdus eapokensis sp. nov., isolated from Steinernema species.</title>
        <authorList>
            <person name="Kaempfer P."/>
            <person name="Tobias N.J."/>
            <person name="Phan Ke L."/>
            <person name="Bode H.B."/>
            <person name="Glaeser S.P."/>
        </authorList>
    </citation>
    <scope>NUCLEOTIDE SEQUENCE [LARGE SCALE GENOMIC DNA]</scope>
    <source>
        <strain evidence="1 2">DL20</strain>
    </source>
</reference>
<evidence type="ECO:0000313" key="2">
    <source>
        <dbReference type="Proteomes" id="UP000186268"/>
    </source>
</evidence>
<dbReference type="Proteomes" id="UP000186268">
    <property type="component" value="Unassembled WGS sequence"/>
</dbReference>
<sequence>MGIFSSVGKSLGYNSLSSFGKAAGNHFISKVLERSSSMISGRVGGVGSLNAELSNAKAVVHSALRIRYAQGWQWAIEADGLNGLDMFAKDITYDSITIETEAKQIGAVVFNKPTHREAGTITITVRDSEEGAIARWFDERANRVTNNDGTVNLPLEYSMGIRLYRVLKNGSLELDSEFDVFPISRGETTRSRDQVTEFLSYPLTFMKISSIESSVVPMAEGAQRDAAAEVVISNSNIIKF</sequence>
<comment type="caution">
    <text evidence="1">The sequence shown here is derived from an EMBL/GenBank/DDBJ whole genome shotgun (WGS) entry which is preliminary data.</text>
</comment>